<dbReference type="SUPFAM" id="SSF48065">
    <property type="entry name" value="DBL homology domain (DH-domain)"/>
    <property type="match status" value="1"/>
</dbReference>
<dbReference type="Gene3D" id="3.10.20.90">
    <property type="entry name" value="Phosphatidylinositol 3-kinase Catalytic Subunit, Chain A, domain 1"/>
    <property type="match status" value="1"/>
</dbReference>
<dbReference type="AlphaFoldDB" id="A0AAN7YB32"/>
<dbReference type="GO" id="GO:0005634">
    <property type="term" value="C:nucleus"/>
    <property type="evidence" value="ECO:0007669"/>
    <property type="project" value="TreeGrafter"/>
</dbReference>
<dbReference type="GO" id="GO:0035556">
    <property type="term" value="P:intracellular signal transduction"/>
    <property type="evidence" value="ECO:0007669"/>
    <property type="project" value="InterPro"/>
</dbReference>
<dbReference type="GeneID" id="90022677"/>
<organism evidence="3 4">
    <name type="scientific">Lithohypha guttulata</name>
    <dbReference type="NCBI Taxonomy" id="1690604"/>
    <lineage>
        <taxon>Eukaryota</taxon>
        <taxon>Fungi</taxon>
        <taxon>Dikarya</taxon>
        <taxon>Ascomycota</taxon>
        <taxon>Pezizomycotina</taxon>
        <taxon>Eurotiomycetes</taxon>
        <taxon>Chaetothyriomycetidae</taxon>
        <taxon>Chaetothyriales</taxon>
        <taxon>Trichomeriaceae</taxon>
        <taxon>Lithohypha</taxon>
    </lineage>
</organism>
<feature type="compositionally biased region" description="Polar residues" evidence="1">
    <location>
        <begin position="633"/>
        <end position="650"/>
    </location>
</feature>
<accession>A0AAN7YB32</accession>
<feature type="region of interest" description="Disordered" evidence="1">
    <location>
        <begin position="626"/>
        <end position="704"/>
    </location>
</feature>
<dbReference type="Pfam" id="PF15411">
    <property type="entry name" value="PH_10"/>
    <property type="match status" value="1"/>
</dbReference>
<dbReference type="GO" id="GO:0030010">
    <property type="term" value="P:establishment of cell polarity"/>
    <property type="evidence" value="ECO:0007669"/>
    <property type="project" value="TreeGrafter"/>
</dbReference>
<feature type="compositionally biased region" description="Polar residues" evidence="1">
    <location>
        <begin position="741"/>
        <end position="751"/>
    </location>
</feature>
<dbReference type="InterPro" id="IPR033511">
    <property type="entry name" value="Cdc24/Scd1_PH_dom"/>
</dbReference>
<gene>
    <name evidence="3" type="primary">CDC24</name>
    <name evidence="3" type="ORF">LTR05_005256</name>
</gene>
<dbReference type="InterPro" id="IPR000270">
    <property type="entry name" value="PB1_dom"/>
</dbReference>
<dbReference type="GO" id="GO:0043332">
    <property type="term" value="C:mating projection tip"/>
    <property type="evidence" value="ECO:0007669"/>
    <property type="project" value="TreeGrafter"/>
</dbReference>
<feature type="compositionally biased region" description="Low complexity" evidence="1">
    <location>
        <begin position="781"/>
        <end position="790"/>
    </location>
</feature>
<protein>
    <submittedName>
        <fullName evidence="3">Guanine nucleotide exchange factor for Cdc42p</fullName>
    </submittedName>
</protein>
<comment type="caution">
    <text evidence="3">The sequence shown here is derived from an EMBL/GenBank/DDBJ whole genome shotgun (WGS) entry which is preliminary data.</text>
</comment>
<proteinExistence type="predicted"/>
<dbReference type="InterPro" id="IPR011993">
    <property type="entry name" value="PH-like_dom_sf"/>
</dbReference>
<dbReference type="SUPFAM" id="SSF50729">
    <property type="entry name" value="PH domain-like"/>
    <property type="match status" value="1"/>
</dbReference>
<feature type="compositionally biased region" description="Basic and acidic residues" evidence="1">
    <location>
        <begin position="752"/>
        <end position="762"/>
    </location>
</feature>
<dbReference type="Gene3D" id="2.30.29.30">
    <property type="entry name" value="Pleckstrin-homology domain (PH domain)/Phosphotyrosine-binding domain (PTB)"/>
    <property type="match status" value="1"/>
</dbReference>
<sequence length="919" mass="102821">MLANPLNPVSDAPMLDKNNIINVREGESLYQICIKLRRRLSGVPGFQPFLNEMETREEEGSDPVSSLWQCFRTGLPLLTIYNASQPEEGELKVKQSQVPEKIGKEAAYLFTKACNQQMKIPATEIFTLTDLFSDNTTGFVKVTKVVNRVLDLLNMSGKLHDSSSSDISDVVDTAGNPIQRVGKEITRRDRILKELVDSERHYVHHLQNLQAVKKELEEIGSVTGDSIHNIFLNLNNLLDFAQRFLIRVEQQHELPEEDQNWGQLFIRYREPFRQYEPFIANQKRCETTCAKEWSNMVASARSPLMHQMLENPTVLNGFLIKPFQRLTKYPLLLKDLEKSTESEDLKKDISTAVSIIQEVLNQADASIDKETREDAVLDLQERVEDMKNVNLSQMGELLLMGTFMVLKDGSMRPEEKQYHVYLFTRILIMCKDINIQKAKKKGLTAISARGKPKMSIKGRIYFANVSNLNMQSTPGNYALKIVWKGEKDGPGTDEFIIKFRNEDLLRKWFELCHTQRTSCLLEKGGANASSTQLTSLANMDLVNPYAGLDDDDDYNRLSSTTYGDSDYNMSRNASSTSLRQRSATASSQASSNPHLSQGRMKGIKGESLKLNTTQSPAYVVGESYFSPIDKDSPPQSAVTASTRSSAQSAYSGYRNITPVNSHEQNYRNTAPAMGRDNPRGNPYLPNGRHPQRPSLPPGSVHSANNVSMNRMRSASSPDIHPQVQQNRKYGENIPAVPSIPSFVSKQKTSTTRNHDGLPHRLAPESNSRPQMGGHGYTYDPSYSSASASARSAHKPQLSQDRITSTPMTTDSNGMPSQLKAKVRFESNYVSMIIPTNITFRTLTDRIDAKLSRVTHHSIASGSVKLRYEDQDGDYVLIDSDEAVNEALLDWSETHADDVGPGGLNAEIMLFAHVNGDHGG</sequence>
<evidence type="ECO:0000313" key="3">
    <source>
        <dbReference type="EMBL" id="KAK5085966.1"/>
    </source>
</evidence>
<feature type="compositionally biased region" description="Polar residues" evidence="1">
    <location>
        <begin position="657"/>
        <end position="668"/>
    </location>
</feature>
<evidence type="ECO:0000313" key="4">
    <source>
        <dbReference type="Proteomes" id="UP001309876"/>
    </source>
</evidence>
<dbReference type="PANTHER" id="PTHR47339:SF1">
    <property type="entry name" value="CELL DIVISION CONTROL PROTEIN 24"/>
    <property type="match status" value="1"/>
</dbReference>
<evidence type="ECO:0000256" key="1">
    <source>
        <dbReference type="SAM" id="MobiDB-lite"/>
    </source>
</evidence>
<reference evidence="3 4" key="1">
    <citation type="submission" date="2023-08" db="EMBL/GenBank/DDBJ databases">
        <title>Black Yeasts Isolated from many extreme environments.</title>
        <authorList>
            <person name="Coleine C."/>
            <person name="Stajich J.E."/>
            <person name="Selbmann L."/>
        </authorList>
    </citation>
    <scope>NUCLEOTIDE SEQUENCE [LARGE SCALE GENOMIC DNA]</scope>
    <source>
        <strain evidence="3 4">CCFEE 5910</strain>
    </source>
</reference>
<dbReference type="InterPro" id="IPR000219">
    <property type="entry name" value="DH_dom"/>
</dbReference>
<dbReference type="InterPro" id="IPR001849">
    <property type="entry name" value="PH_domain"/>
</dbReference>
<keyword evidence="4" id="KW-1185">Reference proteome</keyword>
<dbReference type="Gene3D" id="1.20.900.10">
    <property type="entry name" value="Dbl homology (DH) domain"/>
    <property type="match status" value="1"/>
</dbReference>
<dbReference type="InterPro" id="IPR010481">
    <property type="entry name" value="Cdc24/Scd1_N"/>
</dbReference>
<name>A0AAN7YB32_9EURO</name>
<feature type="compositionally biased region" description="Polar residues" evidence="1">
    <location>
        <begin position="556"/>
        <end position="572"/>
    </location>
</feature>
<feature type="region of interest" description="Disordered" evidence="1">
    <location>
        <begin position="553"/>
        <end position="600"/>
    </location>
</feature>
<dbReference type="SUPFAM" id="SSF54277">
    <property type="entry name" value="CAD &amp; PB1 domains"/>
    <property type="match status" value="1"/>
</dbReference>
<dbReference type="PANTHER" id="PTHR47339">
    <property type="entry name" value="CELL DIVISION CONTROL PROTEIN 24"/>
    <property type="match status" value="1"/>
</dbReference>
<dbReference type="CDD" id="cd00160">
    <property type="entry name" value="RhoGEF"/>
    <property type="match status" value="1"/>
</dbReference>
<dbReference type="PROSITE" id="PS00741">
    <property type="entry name" value="DH_1"/>
    <property type="match status" value="1"/>
</dbReference>
<dbReference type="EMBL" id="JAVRRJ010000004">
    <property type="protein sequence ID" value="KAK5085966.1"/>
    <property type="molecule type" value="Genomic_DNA"/>
</dbReference>
<feature type="domain" description="DH" evidence="2">
    <location>
        <begin position="187"/>
        <end position="366"/>
    </location>
</feature>
<dbReference type="Pfam" id="PF00621">
    <property type="entry name" value="RhoGEF"/>
    <property type="match status" value="1"/>
</dbReference>
<dbReference type="GO" id="GO:0005737">
    <property type="term" value="C:cytoplasm"/>
    <property type="evidence" value="ECO:0007669"/>
    <property type="project" value="TreeGrafter"/>
</dbReference>
<feature type="compositionally biased region" description="Low complexity" evidence="1">
    <location>
        <begin position="573"/>
        <end position="591"/>
    </location>
</feature>
<dbReference type="Proteomes" id="UP001309876">
    <property type="component" value="Unassembled WGS sequence"/>
</dbReference>
<dbReference type="InterPro" id="IPR001331">
    <property type="entry name" value="GDS_CDC24_CS"/>
</dbReference>
<dbReference type="CDD" id="cd13246">
    <property type="entry name" value="PH_Scd1"/>
    <property type="match status" value="1"/>
</dbReference>
<dbReference type="RefSeq" id="XP_064756307.1">
    <property type="nucleotide sequence ID" value="XM_064897357.1"/>
</dbReference>
<dbReference type="Pfam" id="PF00564">
    <property type="entry name" value="PB1"/>
    <property type="match status" value="1"/>
</dbReference>
<dbReference type="InterPro" id="IPR053026">
    <property type="entry name" value="CDC42_GEF"/>
</dbReference>
<dbReference type="FunFam" id="3.10.20.90:FF:000176">
    <property type="entry name" value="Rho guanyl nucleotide exchange factor"/>
    <property type="match status" value="1"/>
</dbReference>
<dbReference type="PROSITE" id="PS50010">
    <property type="entry name" value="DH_2"/>
    <property type="match status" value="1"/>
</dbReference>
<dbReference type="SMART" id="SM00325">
    <property type="entry name" value="RhoGEF"/>
    <property type="match status" value="1"/>
</dbReference>
<dbReference type="GO" id="GO:0031106">
    <property type="term" value="P:septin ring organization"/>
    <property type="evidence" value="ECO:0007669"/>
    <property type="project" value="TreeGrafter"/>
</dbReference>
<dbReference type="CDD" id="cd05992">
    <property type="entry name" value="PB1"/>
    <property type="match status" value="1"/>
</dbReference>
<evidence type="ECO:0000259" key="2">
    <source>
        <dbReference type="PROSITE" id="PS50010"/>
    </source>
</evidence>
<dbReference type="InterPro" id="IPR035899">
    <property type="entry name" value="DBL_dom_sf"/>
</dbReference>
<dbReference type="GO" id="GO:0005085">
    <property type="term" value="F:guanyl-nucleotide exchange factor activity"/>
    <property type="evidence" value="ECO:0007669"/>
    <property type="project" value="InterPro"/>
</dbReference>
<feature type="compositionally biased region" description="Polar residues" evidence="1">
    <location>
        <begin position="796"/>
        <end position="815"/>
    </location>
</feature>
<feature type="region of interest" description="Disordered" evidence="1">
    <location>
        <begin position="731"/>
        <end position="815"/>
    </location>
</feature>
<dbReference type="GO" id="GO:0000935">
    <property type="term" value="C:division septum"/>
    <property type="evidence" value="ECO:0007669"/>
    <property type="project" value="TreeGrafter"/>
</dbReference>
<dbReference type="Pfam" id="PF06395">
    <property type="entry name" value="CDC24"/>
    <property type="match status" value="1"/>
</dbReference>
<dbReference type="SMART" id="SM00233">
    <property type="entry name" value="PH"/>
    <property type="match status" value="1"/>
</dbReference>